<name>A0A645E991_9ZZZZ</name>
<comment type="caution">
    <text evidence="1">The sequence shown here is derived from an EMBL/GenBank/DDBJ whole genome shotgun (WGS) entry which is preliminary data.</text>
</comment>
<proteinExistence type="predicted"/>
<dbReference type="AlphaFoldDB" id="A0A645E991"/>
<evidence type="ECO:0000313" key="1">
    <source>
        <dbReference type="EMBL" id="MPM98487.1"/>
    </source>
</evidence>
<gene>
    <name evidence="1" type="ORF">SDC9_145675</name>
</gene>
<dbReference type="EMBL" id="VSSQ01044650">
    <property type="protein sequence ID" value="MPM98487.1"/>
    <property type="molecule type" value="Genomic_DNA"/>
</dbReference>
<sequence length="54" mass="6212">MLPFFRFLPPHVGADSKGSDDQHLTHIEVIEHQVKDGGQRDNCFAQTHREKNRA</sequence>
<accession>A0A645E991</accession>
<reference evidence="1" key="1">
    <citation type="submission" date="2019-08" db="EMBL/GenBank/DDBJ databases">
        <authorList>
            <person name="Kucharzyk K."/>
            <person name="Murdoch R.W."/>
            <person name="Higgins S."/>
            <person name="Loffler F."/>
        </authorList>
    </citation>
    <scope>NUCLEOTIDE SEQUENCE</scope>
</reference>
<organism evidence="1">
    <name type="scientific">bioreactor metagenome</name>
    <dbReference type="NCBI Taxonomy" id="1076179"/>
    <lineage>
        <taxon>unclassified sequences</taxon>
        <taxon>metagenomes</taxon>
        <taxon>ecological metagenomes</taxon>
    </lineage>
</organism>
<protein>
    <submittedName>
        <fullName evidence="1">Uncharacterized protein</fullName>
    </submittedName>
</protein>